<dbReference type="GO" id="GO:0030126">
    <property type="term" value="C:COPI vesicle coat"/>
    <property type="evidence" value="ECO:0007669"/>
    <property type="project" value="TreeGrafter"/>
</dbReference>
<evidence type="ECO:0000256" key="3">
    <source>
        <dbReference type="ARBA" id="ARBA00022737"/>
    </source>
</evidence>
<proteinExistence type="predicted"/>
<organism evidence="4 5">
    <name type="scientific">Acanthosepion pharaonis</name>
    <name type="common">Pharaoh cuttlefish</name>
    <name type="synonym">Sepia pharaonis</name>
    <dbReference type="NCBI Taxonomy" id="158019"/>
    <lineage>
        <taxon>Eukaryota</taxon>
        <taxon>Metazoa</taxon>
        <taxon>Spiralia</taxon>
        <taxon>Lophotrochozoa</taxon>
        <taxon>Mollusca</taxon>
        <taxon>Cephalopoda</taxon>
        <taxon>Coleoidea</taxon>
        <taxon>Decapodiformes</taxon>
        <taxon>Sepiida</taxon>
        <taxon>Sepiina</taxon>
        <taxon>Sepiidae</taxon>
        <taxon>Acanthosepion</taxon>
    </lineage>
</organism>
<comment type="subcellular location">
    <subcellularLocation>
        <location evidence="1">Cytoplasmic vesicle</location>
        <location evidence="1">COPI-coated vesicle membrane</location>
        <topology evidence="1">Peripheral membrane protein</topology>
        <orientation evidence="1">Cytoplasmic side</orientation>
    </subcellularLocation>
</comment>
<dbReference type="PANTHER" id="PTHR19876">
    <property type="entry name" value="COATOMER"/>
    <property type="match status" value="1"/>
</dbReference>
<dbReference type="GO" id="GO:0006891">
    <property type="term" value="P:intra-Golgi vesicle-mediated transport"/>
    <property type="evidence" value="ECO:0007669"/>
    <property type="project" value="TreeGrafter"/>
</dbReference>
<dbReference type="Gene3D" id="2.130.10.10">
    <property type="entry name" value="YVTN repeat-like/Quinoprotein amine dehydrogenase"/>
    <property type="match status" value="1"/>
</dbReference>
<keyword evidence="3" id="KW-0677">Repeat</keyword>
<dbReference type="GO" id="GO:0006890">
    <property type="term" value="P:retrograde vesicle-mediated transport, Golgi to endoplasmic reticulum"/>
    <property type="evidence" value="ECO:0007669"/>
    <property type="project" value="TreeGrafter"/>
</dbReference>
<sequence length="355" mass="40530">MTVISQNGLRMLDVGIVNQTTMITTSIDANLRIWNCARKFQEPETKVSFEQIRHGSVQDVKFLPNPRYLLFMIGFGPFYWYVYDVTTCEILMELQLINGNAMAFPLSNTQIAAVSQSCKLKIVDLETCSITKVFKGKVHPTSCFLTIKNGKEILTTSCCRRNLKVYDTEAGQIIKTMQGVSQNISHISINKSENIALAFTEGDCVLIVDMLQYEILHIMNPKDIEFCNSMLTNQEAVQVSSDGTLLILMVKKYLDINRTDNIFSTVLWNITQENVHCHMFDKEYHERYKDFAVEMNADVESATFMQEDQVVLSTHDDYIIRVFSTASDTFKKHGYGNTIKMTDDEVDDDDDDNDN</sequence>
<evidence type="ECO:0000313" key="5">
    <source>
        <dbReference type="Proteomes" id="UP000597762"/>
    </source>
</evidence>
<dbReference type="InterPro" id="IPR015943">
    <property type="entry name" value="WD40/YVTN_repeat-like_dom_sf"/>
</dbReference>
<dbReference type="GO" id="GO:0006886">
    <property type="term" value="P:intracellular protein transport"/>
    <property type="evidence" value="ECO:0007669"/>
    <property type="project" value="TreeGrafter"/>
</dbReference>
<evidence type="ECO:0000256" key="1">
    <source>
        <dbReference type="ARBA" id="ARBA00004347"/>
    </source>
</evidence>
<dbReference type="InterPro" id="IPR036322">
    <property type="entry name" value="WD40_repeat_dom_sf"/>
</dbReference>
<keyword evidence="5" id="KW-1185">Reference proteome</keyword>
<dbReference type="InterPro" id="IPR050844">
    <property type="entry name" value="Coatomer_complex_subunit"/>
</dbReference>
<dbReference type="EMBL" id="CAHIKZ030003460">
    <property type="protein sequence ID" value="CAE1300677.1"/>
    <property type="molecule type" value="Genomic_DNA"/>
</dbReference>
<dbReference type="AlphaFoldDB" id="A0A812DEW0"/>
<reference evidence="4" key="1">
    <citation type="submission" date="2021-01" db="EMBL/GenBank/DDBJ databases">
        <authorList>
            <person name="Li R."/>
            <person name="Bekaert M."/>
        </authorList>
    </citation>
    <scope>NUCLEOTIDE SEQUENCE</scope>
    <source>
        <strain evidence="4">Farmed</strain>
    </source>
</reference>
<dbReference type="OrthoDB" id="2325716at2759"/>
<evidence type="ECO:0000256" key="2">
    <source>
        <dbReference type="ARBA" id="ARBA00022574"/>
    </source>
</evidence>
<keyword evidence="2" id="KW-0853">WD repeat</keyword>
<name>A0A812DEW0_ACAPH</name>
<dbReference type="GO" id="GO:0006888">
    <property type="term" value="P:endoplasmic reticulum to Golgi vesicle-mediated transport"/>
    <property type="evidence" value="ECO:0007669"/>
    <property type="project" value="TreeGrafter"/>
</dbReference>
<accession>A0A812DEW0</accession>
<protein>
    <submittedName>
        <fullName evidence="4">Uncharacterized protein</fullName>
    </submittedName>
</protein>
<comment type="caution">
    <text evidence="4">The sequence shown here is derived from an EMBL/GenBank/DDBJ whole genome shotgun (WGS) entry which is preliminary data.</text>
</comment>
<gene>
    <name evidence="4" type="ORF">SPHA_53992</name>
</gene>
<dbReference type="Proteomes" id="UP000597762">
    <property type="component" value="Unassembled WGS sequence"/>
</dbReference>
<evidence type="ECO:0000313" key="4">
    <source>
        <dbReference type="EMBL" id="CAE1300677.1"/>
    </source>
</evidence>
<dbReference type="SUPFAM" id="SSF50978">
    <property type="entry name" value="WD40 repeat-like"/>
    <property type="match status" value="1"/>
</dbReference>